<dbReference type="SUPFAM" id="SSF47406">
    <property type="entry name" value="SinR repressor dimerisation domain-like"/>
    <property type="match status" value="1"/>
</dbReference>
<dbReference type="PATRIC" id="fig|46224.3.peg.955"/>
<reference evidence="2 3" key="1">
    <citation type="submission" date="2016-01" db="EMBL/GenBank/DDBJ databases">
        <title>Genome Sequences of Twelve Sporeforming Bacillus Species Isolated from Foods.</title>
        <authorList>
            <person name="Berendsen E.M."/>
            <person name="Wells-Bennik M.H."/>
            <person name="Krawcyk A.O."/>
            <person name="De Jong A."/>
            <person name="Holsappel S."/>
            <person name="Eijlander R.T."/>
            <person name="Kuipers O.P."/>
        </authorList>
    </citation>
    <scope>NUCLEOTIDE SEQUENCE [LARGE SCALE GENOMIC DNA]</scope>
    <source>
        <strain evidence="2 3">B4102</strain>
    </source>
</reference>
<dbReference type="EMBL" id="LQYN01000124">
    <property type="protein sequence ID" value="KYC90821.1"/>
    <property type="molecule type" value="Genomic_DNA"/>
</dbReference>
<dbReference type="InterPro" id="IPR036281">
    <property type="entry name" value="SinR/SinI_dimer_dom_sf"/>
</dbReference>
<evidence type="ECO:0000313" key="3">
    <source>
        <dbReference type="Proteomes" id="UP000075666"/>
    </source>
</evidence>
<dbReference type="GO" id="GO:0046983">
    <property type="term" value="F:protein dimerization activity"/>
    <property type="evidence" value="ECO:0007669"/>
    <property type="project" value="InterPro"/>
</dbReference>
<dbReference type="AlphaFoldDB" id="A0A150KLQ9"/>
<protein>
    <recommendedName>
        <fullName evidence="1">Sin domain-containing protein</fullName>
    </recommendedName>
</protein>
<gene>
    <name evidence="2" type="ORF">B4102_3813</name>
</gene>
<evidence type="ECO:0000313" key="2">
    <source>
        <dbReference type="EMBL" id="KYC90821.1"/>
    </source>
</evidence>
<name>A0A150KLQ9_9BACI</name>
<dbReference type="InterPro" id="IPR010981">
    <property type="entry name" value="SinR/SinI_dimer_dom"/>
</dbReference>
<dbReference type="PROSITE" id="PS51500">
    <property type="entry name" value="SIN"/>
    <property type="match status" value="1"/>
</dbReference>
<organism evidence="2 3">
    <name type="scientific">Heyndrickxia sporothermodurans</name>
    <dbReference type="NCBI Taxonomy" id="46224"/>
    <lineage>
        <taxon>Bacteria</taxon>
        <taxon>Bacillati</taxon>
        <taxon>Bacillota</taxon>
        <taxon>Bacilli</taxon>
        <taxon>Bacillales</taxon>
        <taxon>Bacillaceae</taxon>
        <taxon>Heyndrickxia</taxon>
    </lineage>
</organism>
<sequence length="58" mass="6992">MILWLQKKTAEKKMVKKESLPKQWVELVKEAMGSKITKGDFKRFLKEEKEKREKGLRE</sequence>
<evidence type="ECO:0000259" key="1">
    <source>
        <dbReference type="PROSITE" id="PS51500"/>
    </source>
</evidence>
<dbReference type="RefSeq" id="WP_160331488.1">
    <property type="nucleotide sequence ID" value="NZ_JBHJSX010000080.1"/>
</dbReference>
<proteinExistence type="predicted"/>
<keyword evidence="3" id="KW-1185">Reference proteome</keyword>
<feature type="domain" description="Sin" evidence="1">
    <location>
        <begin position="11"/>
        <end position="49"/>
    </location>
</feature>
<comment type="caution">
    <text evidence="2">The sequence shown here is derived from an EMBL/GenBank/DDBJ whole genome shotgun (WGS) entry which is preliminary data.</text>
</comment>
<accession>A0A150KLQ9</accession>
<dbReference type="GO" id="GO:0006355">
    <property type="term" value="P:regulation of DNA-templated transcription"/>
    <property type="evidence" value="ECO:0007669"/>
    <property type="project" value="InterPro"/>
</dbReference>
<dbReference type="Proteomes" id="UP000075666">
    <property type="component" value="Unassembled WGS sequence"/>
</dbReference>